<dbReference type="InterPro" id="IPR026170">
    <property type="entry name" value="FAM173A/B"/>
</dbReference>
<dbReference type="GO" id="GO:0005739">
    <property type="term" value="C:mitochondrion"/>
    <property type="evidence" value="ECO:0007669"/>
    <property type="project" value="TreeGrafter"/>
</dbReference>
<organism evidence="4">
    <name type="scientific">Cyprinus carpio</name>
    <name type="common">Common carp</name>
    <dbReference type="NCBI Taxonomy" id="7962"/>
    <lineage>
        <taxon>Eukaryota</taxon>
        <taxon>Metazoa</taxon>
        <taxon>Chordata</taxon>
        <taxon>Craniata</taxon>
        <taxon>Vertebrata</taxon>
        <taxon>Euteleostomi</taxon>
        <taxon>Actinopterygii</taxon>
        <taxon>Neopterygii</taxon>
        <taxon>Teleostei</taxon>
        <taxon>Ostariophysi</taxon>
        <taxon>Cypriniformes</taxon>
        <taxon>Cyprinidae</taxon>
        <taxon>Cyprininae</taxon>
        <taxon>Cyprinus</taxon>
    </lineage>
</organism>
<dbReference type="GeneID" id="109094535"/>
<dbReference type="GO" id="GO:1905706">
    <property type="term" value="P:regulation of mitochondrial ATP synthesis coupled proton transport"/>
    <property type="evidence" value="ECO:0007669"/>
    <property type="project" value="TreeGrafter"/>
</dbReference>
<keyword evidence="1" id="KW-0489">Methyltransferase</keyword>
<dbReference type="GO" id="GO:0016279">
    <property type="term" value="F:protein-lysine N-methyltransferase activity"/>
    <property type="evidence" value="ECO:0007669"/>
    <property type="project" value="InterPro"/>
</dbReference>
<dbReference type="Proteomes" id="UP001155660">
    <property type="component" value="Chromosome B8"/>
</dbReference>
<name>A0A9Q9WLE2_CYPCA</name>
<proteinExistence type="predicted"/>
<protein>
    <submittedName>
        <fullName evidence="4">ATP synthase subunit C lysine N-methyltransferase isoform X1</fullName>
    </submittedName>
</protein>
<dbReference type="RefSeq" id="XP_042585537.1">
    <property type="nucleotide sequence ID" value="XM_042729603.1"/>
</dbReference>
<dbReference type="OrthoDB" id="66144at2759"/>
<sequence>MRMCCLQKCHVFLVLKRHSKCTACKSVPLWRIQWRSSFSIKVASSPIILRKSHFSQQHLGLCLWVFMASGHYLHFLVFGKYPYVSSRTQTQNVMKLLHGRAGCLADLGSGDGRLVFAATVEGFQCTGFEINSILAGYARVKAKWKGIPSSTATFINQDFWKTDLSKYNNVTVFLAPGVMEVLGRKLEKELPDEARVIACRFPFPDWTPTATEGEGLDQIWAYDMNAIHKLP</sequence>
<keyword evidence="2" id="KW-0808">Transferase</keyword>
<evidence type="ECO:0000256" key="3">
    <source>
        <dbReference type="ARBA" id="ARBA00022691"/>
    </source>
</evidence>
<dbReference type="AlphaFoldDB" id="A0A9Q9WLE2"/>
<reference evidence="4" key="1">
    <citation type="submission" date="2025-08" db="UniProtKB">
        <authorList>
            <consortium name="RefSeq"/>
        </authorList>
    </citation>
    <scope>IDENTIFICATION</scope>
    <source>
        <tissue evidence="4">Muscle</tissue>
    </source>
</reference>
<evidence type="ECO:0000256" key="2">
    <source>
        <dbReference type="ARBA" id="ARBA00022679"/>
    </source>
</evidence>
<accession>A0A9Q9WLE2</accession>
<keyword evidence="3" id="KW-0949">S-adenosyl-L-methionine</keyword>
<evidence type="ECO:0000256" key="1">
    <source>
        <dbReference type="ARBA" id="ARBA00022603"/>
    </source>
</evidence>
<dbReference type="GO" id="GO:0032259">
    <property type="term" value="P:methylation"/>
    <property type="evidence" value="ECO:0007669"/>
    <property type="project" value="UniProtKB-KW"/>
</dbReference>
<dbReference type="PANTHER" id="PTHR13610">
    <property type="entry name" value="METHYLTRANSFERASE DOMAIN-CONTAINING PROTEIN"/>
    <property type="match status" value="1"/>
</dbReference>
<dbReference type="PANTHER" id="PTHR13610:SF18">
    <property type="entry name" value="SI:DKEY-190G11.3"/>
    <property type="match status" value="1"/>
</dbReference>
<evidence type="ECO:0000313" key="4">
    <source>
        <dbReference type="RefSeq" id="XP_042585537.1"/>
    </source>
</evidence>
<gene>
    <name evidence="4" type="primary">si:dkey-190g11.3</name>
</gene>